<accession>A0AAD7WBH8</accession>
<gene>
    <name evidence="1" type="ORF">AAFF_G00101890</name>
</gene>
<comment type="caution">
    <text evidence="1">The sequence shown here is derived from an EMBL/GenBank/DDBJ whole genome shotgun (WGS) entry which is preliminary data.</text>
</comment>
<dbReference type="EMBL" id="JAINUG010000167">
    <property type="protein sequence ID" value="KAJ8390583.1"/>
    <property type="molecule type" value="Genomic_DNA"/>
</dbReference>
<organism evidence="1 2">
    <name type="scientific">Aldrovandia affinis</name>
    <dbReference type="NCBI Taxonomy" id="143900"/>
    <lineage>
        <taxon>Eukaryota</taxon>
        <taxon>Metazoa</taxon>
        <taxon>Chordata</taxon>
        <taxon>Craniata</taxon>
        <taxon>Vertebrata</taxon>
        <taxon>Euteleostomi</taxon>
        <taxon>Actinopterygii</taxon>
        <taxon>Neopterygii</taxon>
        <taxon>Teleostei</taxon>
        <taxon>Notacanthiformes</taxon>
        <taxon>Halosauridae</taxon>
        <taxon>Aldrovandia</taxon>
    </lineage>
</organism>
<dbReference type="AlphaFoldDB" id="A0AAD7WBH8"/>
<evidence type="ECO:0000313" key="1">
    <source>
        <dbReference type="EMBL" id="KAJ8390583.1"/>
    </source>
</evidence>
<name>A0AAD7WBH8_9TELE</name>
<dbReference type="Proteomes" id="UP001221898">
    <property type="component" value="Unassembled WGS sequence"/>
</dbReference>
<protein>
    <submittedName>
        <fullName evidence="1">Uncharacterized protein</fullName>
    </submittedName>
</protein>
<reference evidence="1" key="1">
    <citation type="journal article" date="2023" name="Science">
        <title>Genome structures resolve the early diversification of teleost fishes.</title>
        <authorList>
            <person name="Parey E."/>
            <person name="Louis A."/>
            <person name="Montfort J."/>
            <person name="Bouchez O."/>
            <person name="Roques C."/>
            <person name="Iampietro C."/>
            <person name="Lluch J."/>
            <person name="Castinel A."/>
            <person name="Donnadieu C."/>
            <person name="Desvignes T."/>
            <person name="Floi Bucao C."/>
            <person name="Jouanno E."/>
            <person name="Wen M."/>
            <person name="Mejri S."/>
            <person name="Dirks R."/>
            <person name="Jansen H."/>
            <person name="Henkel C."/>
            <person name="Chen W.J."/>
            <person name="Zahm M."/>
            <person name="Cabau C."/>
            <person name="Klopp C."/>
            <person name="Thompson A.W."/>
            <person name="Robinson-Rechavi M."/>
            <person name="Braasch I."/>
            <person name="Lecointre G."/>
            <person name="Bobe J."/>
            <person name="Postlethwait J.H."/>
            <person name="Berthelot C."/>
            <person name="Roest Crollius H."/>
            <person name="Guiguen Y."/>
        </authorList>
    </citation>
    <scope>NUCLEOTIDE SEQUENCE</scope>
    <source>
        <strain evidence="1">NC1722</strain>
    </source>
</reference>
<sequence>MRWPQSWRSWLRRALMGCPSLPGLTRTHGTTNFTALLSHVKPRARLRALPLTFVQDDGALLLTDAEVETQDCKRGPFQEGWHHGVEEVSLSPGSLPRGTGAGIIMLMYNRHCL</sequence>
<proteinExistence type="predicted"/>
<keyword evidence="2" id="KW-1185">Reference proteome</keyword>
<evidence type="ECO:0000313" key="2">
    <source>
        <dbReference type="Proteomes" id="UP001221898"/>
    </source>
</evidence>